<proteinExistence type="predicted"/>
<reference evidence="2" key="1">
    <citation type="submission" date="2018-04" db="EMBL/GenBank/DDBJ databases">
        <title>Whole genome sequencing of Hypsizygus marmoreus.</title>
        <authorList>
            <person name="Choi I.-G."/>
            <person name="Min B."/>
            <person name="Kim J.-G."/>
            <person name="Kim S."/>
            <person name="Oh Y.-L."/>
            <person name="Kong W.-S."/>
            <person name="Park H."/>
            <person name="Jeong J."/>
            <person name="Song E.-S."/>
        </authorList>
    </citation>
    <scope>NUCLEOTIDE SEQUENCE [LARGE SCALE GENOMIC DNA]</scope>
    <source>
        <strain evidence="2">51987-8</strain>
    </source>
</reference>
<feature type="transmembrane region" description="Helical" evidence="1">
    <location>
        <begin position="97"/>
        <end position="114"/>
    </location>
</feature>
<keyword evidence="3" id="KW-1185">Reference proteome</keyword>
<evidence type="ECO:0000313" key="2">
    <source>
        <dbReference type="EMBL" id="RDB26752.1"/>
    </source>
</evidence>
<protein>
    <submittedName>
        <fullName evidence="2">Uncharacterized protein</fullName>
    </submittedName>
</protein>
<accession>A0A369JZI7</accession>
<comment type="caution">
    <text evidence="2">The sequence shown here is derived from an EMBL/GenBank/DDBJ whole genome shotgun (WGS) entry which is preliminary data.</text>
</comment>
<dbReference type="OrthoDB" id="3226582at2759"/>
<organism evidence="2 3">
    <name type="scientific">Hypsizygus marmoreus</name>
    <name type="common">White beech mushroom</name>
    <name type="synonym">Agaricus marmoreus</name>
    <dbReference type="NCBI Taxonomy" id="39966"/>
    <lineage>
        <taxon>Eukaryota</taxon>
        <taxon>Fungi</taxon>
        <taxon>Dikarya</taxon>
        <taxon>Basidiomycota</taxon>
        <taxon>Agaricomycotina</taxon>
        <taxon>Agaricomycetes</taxon>
        <taxon>Agaricomycetidae</taxon>
        <taxon>Agaricales</taxon>
        <taxon>Tricholomatineae</taxon>
        <taxon>Lyophyllaceae</taxon>
        <taxon>Hypsizygus</taxon>
    </lineage>
</organism>
<dbReference type="Proteomes" id="UP000076154">
    <property type="component" value="Unassembled WGS sequence"/>
</dbReference>
<keyword evidence="1" id="KW-0472">Membrane</keyword>
<dbReference type="InParanoid" id="A0A369JZI7"/>
<feature type="transmembrane region" description="Helical" evidence="1">
    <location>
        <begin position="156"/>
        <end position="179"/>
    </location>
</feature>
<evidence type="ECO:0000256" key="1">
    <source>
        <dbReference type="SAM" id="Phobius"/>
    </source>
</evidence>
<gene>
    <name evidence="2" type="ORF">Hypma_005370</name>
</gene>
<feature type="transmembrane region" description="Helical" evidence="1">
    <location>
        <begin position="200"/>
        <end position="220"/>
    </location>
</feature>
<feature type="transmembrane region" description="Helical" evidence="1">
    <location>
        <begin position="56"/>
        <end position="77"/>
    </location>
</feature>
<name>A0A369JZI7_HYPMA</name>
<feature type="transmembrane region" description="Helical" evidence="1">
    <location>
        <begin position="232"/>
        <end position="251"/>
    </location>
</feature>
<feature type="transmembrane region" description="Helical" evidence="1">
    <location>
        <begin position="23"/>
        <end position="49"/>
    </location>
</feature>
<sequence>MTAYLYPAPDGPVLRYPNTPEPYIAAVVFQTFLYGLYLVLFCGSLVVLGRRPRQRWVLLATTMIMFSIATADMGYTYYLLFGNLFKHGLTYGSLRPIYIMYVTNSVIADSLLLYRCYLVWGSKRRAVVVPAVLLILATGCGYTFEGTSLSLSRFSWINLSLTVTLNIILTSMTVGRICWILKNARGLLREDMARRYHNSVAVIVESGVIYTVYASLDLVFRNNRTGNTILDAGLTQIVGIMPTLIIVQIGLANPPQPHHTTTPIQHIQEREASNTMCLSEISKISVV</sequence>
<keyword evidence="1" id="KW-0812">Transmembrane</keyword>
<dbReference type="AlphaFoldDB" id="A0A369JZI7"/>
<evidence type="ECO:0000313" key="3">
    <source>
        <dbReference type="Proteomes" id="UP000076154"/>
    </source>
</evidence>
<dbReference type="EMBL" id="LUEZ02000023">
    <property type="protein sequence ID" value="RDB26752.1"/>
    <property type="molecule type" value="Genomic_DNA"/>
</dbReference>
<feature type="transmembrane region" description="Helical" evidence="1">
    <location>
        <begin position="126"/>
        <end position="144"/>
    </location>
</feature>
<keyword evidence="1" id="KW-1133">Transmembrane helix</keyword>